<sequence>MQSHTVSREKFSEQTLRWFLKQISIVASLKNMKGLGPTYFKHCATWSSTASPVRGVCLWCCNYSAWQLDRGKPQSSEN</sequence>
<reference evidence="2" key="1">
    <citation type="journal article" date="2016" name="Nature">
        <title>Genome evolution in the allotetraploid frog Xenopus laevis.</title>
        <authorList>
            <person name="Session A.M."/>
            <person name="Uno Y."/>
            <person name="Kwon T."/>
            <person name="Chapman J.A."/>
            <person name="Toyoda A."/>
            <person name="Takahashi S."/>
            <person name="Fukui A."/>
            <person name="Hikosaka A."/>
            <person name="Suzuki A."/>
            <person name="Kondo M."/>
            <person name="van Heeringen S.J."/>
            <person name="Quigley I."/>
            <person name="Heinz S."/>
            <person name="Ogino H."/>
            <person name="Ochi H."/>
            <person name="Hellsten U."/>
            <person name="Lyons J.B."/>
            <person name="Simakov O."/>
            <person name="Putnam N."/>
            <person name="Stites J."/>
            <person name="Kuroki Y."/>
            <person name="Tanaka T."/>
            <person name="Michiue T."/>
            <person name="Watanabe M."/>
            <person name="Bogdanovic O."/>
            <person name="Lister R."/>
            <person name="Georgiou G."/>
            <person name="Paranjpe S.S."/>
            <person name="van Kruijsbergen I."/>
            <person name="Shu S."/>
            <person name="Carlson J."/>
            <person name="Kinoshita T."/>
            <person name="Ohta Y."/>
            <person name="Mawaribuchi S."/>
            <person name="Jenkins J."/>
            <person name="Grimwood J."/>
            <person name="Schmutz J."/>
            <person name="Mitros T."/>
            <person name="Mozaffari S.V."/>
            <person name="Suzuki Y."/>
            <person name="Haramoto Y."/>
            <person name="Yamamoto T.S."/>
            <person name="Takagi C."/>
            <person name="Heald R."/>
            <person name="Miller K."/>
            <person name="Haudenschild C."/>
            <person name="Kitzman J."/>
            <person name="Nakayama T."/>
            <person name="Izutsu Y."/>
            <person name="Robert J."/>
            <person name="Fortriede J."/>
            <person name="Burns K."/>
            <person name="Lotay V."/>
            <person name="Karimi K."/>
            <person name="Yasuoka Y."/>
            <person name="Dichmann D.S."/>
            <person name="Flajnik M.F."/>
            <person name="Houston D.W."/>
            <person name="Shendure J."/>
            <person name="DuPasquier L."/>
            <person name="Vize P.D."/>
            <person name="Zorn A.M."/>
            <person name="Ito M."/>
            <person name="Marcotte E.M."/>
            <person name="Wallingford J.B."/>
            <person name="Ito Y."/>
            <person name="Asashima M."/>
            <person name="Ueno N."/>
            <person name="Matsuda Y."/>
            <person name="Veenstra G.J."/>
            <person name="Fujiyama A."/>
            <person name="Harland R.M."/>
            <person name="Taira M."/>
            <person name="Rokhsar D.S."/>
        </authorList>
    </citation>
    <scope>NUCLEOTIDE SEQUENCE [LARGE SCALE GENOMIC DNA]</scope>
    <source>
        <strain evidence="2">J</strain>
    </source>
</reference>
<evidence type="ECO:0000313" key="1">
    <source>
        <dbReference type="EMBL" id="OCT78434.1"/>
    </source>
</evidence>
<organism evidence="1 2">
    <name type="scientific">Xenopus laevis</name>
    <name type="common">African clawed frog</name>
    <dbReference type="NCBI Taxonomy" id="8355"/>
    <lineage>
        <taxon>Eukaryota</taxon>
        <taxon>Metazoa</taxon>
        <taxon>Chordata</taxon>
        <taxon>Craniata</taxon>
        <taxon>Vertebrata</taxon>
        <taxon>Euteleostomi</taxon>
        <taxon>Amphibia</taxon>
        <taxon>Batrachia</taxon>
        <taxon>Anura</taxon>
        <taxon>Pipoidea</taxon>
        <taxon>Pipidae</taxon>
        <taxon>Xenopodinae</taxon>
        <taxon>Xenopus</taxon>
        <taxon>Xenopus</taxon>
    </lineage>
</organism>
<name>A0A974CRH8_XENLA</name>
<proteinExistence type="predicted"/>
<evidence type="ECO:0000313" key="2">
    <source>
        <dbReference type="Proteomes" id="UP000694892"/>
    </source>
</evidence>
<accession>A0A974CRH8</accession>
<dbReference type="AlphaFoldDB" id="A0A974CRH8"/>
<gene>
    <name evidence="1" type="ORF">XELAEV_18029531mg</name>
</gene>
<dbReference type="Proteomes" id="UP000694892">
    <property type="component" value="Chromosome 5S"/>
</dbReference>
<protein>
    <submittedName>
        <fullName evidence="1">Uncharacterized protein</fullName>
    </submittedName>
</protein>
<dbReference type="EMBL" id="CM004475">
    <property type="protein sequence ID" value="OCT78434.1"/>
    <property type="molecule type" value="Genomic_DNA"/>
</dbReference>